<dbReference type="SUPFAM" id="SSF89447">
    <property type="entry name" value="AbrB/MazE/MraZ-like"/>
    <property type="match status" value="1"/>
</dbReference>
<feature type="domain" description="SpoVT-AbrB" evidence="8">
    <location>
        <begin position="5"/>
        <end position="52"/>
    </location>
</feature>
<proteinExistence type="inferred from homology"/>
<keyword evidence="2 7" id="KW-0963">Cytoplasm</keyword>
<comment type="similarity">
    <text evidence="7">Belongs to the MraZ family.</text>
</comment>
<evidence type="ECO:0000256" key="4">
    <source>
        <dbReference type="ARBA" id="ARBA00023015"/>
    </source>
</evidence>
<dbReference type="Pfam" id="PF02381">
    <property type="entry name" value="MraZ"/>
    <property type="match status" value="2"/>
</dbReference>
<dbReference type="EMBL" id="JBBKTX010000014">
    <property type="protein sequence ID" value="MFK4753215.1"/>
    <property type="molecule type" value="Genomic_DNA"/>
</dbReference>
<dbReference type="CDD" id="cd16321">
    <property type="entry name" value="MraZ_C"/>
    <property type="match status" value="1"/>
</dbReference>
<evidence type="ECO:0000256" key="6">
    <source>
        <dbReference type="ARBA" id="ARBA00023163"/>
    </source>
</evidence>
<dbReference type="InterPro" id="IPR035642">
    <property type="entry name" value="MraZ_N"/>
</dbReference>
<evidence type="ECO:0000313" key="10">
    <source>
        <dbReference type="Proteomes" id="UP001620597"/>
    </source>
</evidence>
<dbReference type="InterPro" id="IPR035644">
    <property type="entry name" value="MraZ_C"/>
</dbReference>
<protein>
    <recommendedName>
        <fullName evidence="1 7">Transcriptional regulator MraZ</fullName>
    </recommendedName>
</protein>
<evidence type="ECO:0000256" key="1">
    <source>
        <dbReference type="ARBA" id="ARBA00013860"/>
    </source>
</evidence>
<keyword evidence="3" id="KW-0677">Repeat</keyword>
<organism evidence="9 10">
    <name type="scientific">Oceanobacter antarcticus</name>
    <dbReference type="NCBI Taxonomy" id="3133425"/>
    <lineage>
        <taxon>Bacteria</taxon>
        <taxon>Pseudomonadati</taxon>
        <taxon>Pseudomonadota</taxon>
        <taxon>Gammaproteobacteria</taxon>
        <taxon>Oceanospirillales</taxon>
        <taxon>Oceanospirillaceae</taxon>
        <taxon>Oceanobacter</taxon>
    </lineage>
</organism>
<sequence length="151" mass="17000">MFRGMHHINLDAKGRLAIPAKVRETLEEASVSALVVTVDSQDRCLMVYPLEEWIKIEAKLNQLPTLNPASKQLKRLLQGYATECETDGSGRVLISPACREYAGLVKECVLMGQGNKLELWDKARWDGQLDDYLEQPMSLENLPDELKSLSI</sequence>
<name>A0ABW8NJQ3_9GAMM</name>
<evidence type="ECO:0000259" key="8">
    <source>
        <dbReference type="PROSITE" id="PS51740"/>
    </source>
</evidence>
<evidence type="ECO:0000313" key="9">
    <source>
        <dbReference type="EMBL" id="MFK4753215.1"/>
    </source>
</evidence>
<comment type="subcellular location">
    <subcellularLocation>
        <location evidence="7">Cytoplasm</location>
        <location evidence="7">Nucleoid</location>
    </subcellularLocation>
</comment>
<keyword evidence="4 7" id="KW-0805">Transcription regulation</keyword>
<dbReference type="HAMAP" id="MF_01008">
    <property type="entry name" value="MraZ"/>
    <property type="match status" value="1"/>
</dbReference>
<dbReference type="CDD" id="cd16320">
    <property type="entry name" value="MraZ_N"/>
    <property type="match status" value="1"/>
</dbReference>
<comment type="subunit">
    <text evidence="7">Forms oligomers.</text>
</comment>
<evidence type="ECO:0000256" key="7">
    <source>
        <dbReference type="HAMAP-Rule" id="MF_01008"/>
    </source>
</evidence>
<keyword evidence="5 7" id="KW-0238">DNA-binding</keyword>
<dbReference type="InterPro" id="IPR007159">
    <property type="entry name" value="SpoVT-AbrB_dom"/>
</dbReference>
<keyword evidence="6 7" id="KW-0804">Transcription</keyword>
<dbReference type="InterPro" id="IPR037914">
    <property type="entry name" value="SpoVT-AbrB_sf"/>
</dbReference>
<feature type="domain" description="SpoVT-AbrB" evidence="8">
    <location>
        <begin position="81"/>
        <end position="124"/>
    </location>
</feature>
<dbReference type="RefSeq" id="WP_416206283.1">
    <property type="nucleotide sequence ID" value="NZ_JBBKTX010000014.1"/>
</dbReference>
<evidence type="ECO:0000256" key="3">
    <source>
        <dbReference type="ARBA" id="ARBA00022737"/>
    </source>
</evidence>
<keyword evidence="10" id="KW-1185">Reference proteome</keyword>
<dbReference type="Gene3D" id="3.40.1550.20">
    <property type="entry name" value="Transcriptional regulator MraZ domain"/>
    <property type="match status" value="1"/>
</dbReference>
<dbReference type="InterPro" id="IPR020603">
    <property type="entry name" value="MraZ_dom"/>
</dbReference>
<dbReference type="Proteomes" id="UP001620597">
    <property type="component" value="Unassembled WGS sequence"/>
</dbReference>
<dbReference type="InterPro" id="IPR038619">
    <property type="entry name" value="MraZ_sf"/>
</dbReference>
<evidence type="ECO:0000256" key="2">
    <source>
        <dbReference type="ARBA" id="ARBA00022490"/>
    </source>
</evidence>
<dbReference type="InterPro" id="IPR003444">
    <property type="entry name" value="MraZ"/>
</dbReference>
<comment type="caution">
    <text evidence="9">The sequence shown here is derived from an EMBL/GenBank/DDBJ whole genome shotgun (WGS) entry which is preliminary data.</text>
</comment>
<dbReference type="PROSITE" id="PS51740">
    <property type="entry name" value="SPOVT_ABRB"/>
    <property type="match status" value="2"/>
</dbReference>
<accession>A0ABW8NJQ3</accession>
<dbReference type="PANTHER" id="PTHR34701">
    <property type="entry name" value="TRANSCRIPTIONAL REGULATOR MRAZ"/>
    <property type="match status" value="1"/>
</dbReference>
<evidence type="ECO:0000256" key="5">
    <source>
        <dbReference type="ARBA" id="ARBA00023125"/>
    </source>
</evidence>
<gene>
    <name evidence="7 9" type="primary">mraZ</name>
    <name evidence="9" type="ORF">WG929_12400</name>
</gene>
<reference evidence="9 10" key="1">
    <citation type="submission" date="2024-03" db="EMBL/GenBank/DDBJ databases">
        <title>High-quality draft genome sequence of Oceanobacter sp. wDCs-4.</title>
        <authorList>
            <person name="Dong C."/>
        </authorList>
    </citation>
    <scope>NUCLEOTIDE SEQUENCE [LARGE SCALE GENOMIC DNA]</scope>
    <source>
        <strain evidence="10">wDCs-4</strain>
    </source>
</reference>
<dbReference type="NCBIfam" id="TIGR00242">
    <property type="entry name" value="division/cell wall cluster transcriptional repressor MraZ"/>
    <property type="match status" value="1"/>
</dbReference>
<dbReference type="PANTHER" id="PTHR34701:SF1">
    <property type="entry name" value="TRANSCRIPTIONAL REGULATOR MRAZ"/>
    <property type="match status" value="1"/>
</dbReference>